<protein>
    <recommendedName>
        <fullName evidence="3">Flagellar FliJ protein</fullName>
    </recommendedName>
</protein>
<keyword evidence="2" id="KW-1185">Reference proteome</keyword>
<evidence type="ECO:0000313" key="1">
    <source>
        <dbReference type="EMBL" id="WZG08949.1"/>
    </source>
</evidence>
<gene>
    <name evidence="1" type="ORF">SHJJP9002_000851</name>
</gene>
<proteinExistence type="predicted"/>
<dbReference type="EMBL" id="CP133006">
    <property type="protein sequence ID" value="WZG08949.1"/>
    <property type="molecule type" value="Genomic_DNA"/>
</dbReference>
<evidence type="ECO:0000313" key="2">
    <source>
        <dbReference type="Proteomes" id="UP001468345"/>
    </source>
</evidence>
<name>A0ABZ2WA11_9STAP</name>
<accession>A0ABZ2WA11</accession>
<organism evidence="1 2">
    <name type="scientific">Staphylococcus casei</name>
    <dbReference type="NCBI Taxonomy" id="201828"/>
    <lineage>
        <taxon>Bacteria</taxon>
        <taxon>Bacillati</taxon>
        <taxon>Bacillota</taxon>
        <taxon>Bacilli</taxon>
        <taxon>Bacillales</taxon>
        <taxon>Staphylococcaceae</taxon>
        <taxon>Staphylococcus</taxon>
    </lineage>
</organism>
<sequence>MGKDLVQTLKFKERLRFQKLNKSKQKELKQLFKEDEEKALQETYNLIGSNEAIKNGETNYSNLLGTSNISDVTHQAFEVQRIQNKLNAFSSKMGMFTMNVAQQSNMLAQELQRKTDFVQIAQNDEIIKQNDKIIEQNDTMIGLMKEMIENKI</sequence>
<dbReference type="Proteomes" id="UP001468345">
    <property type="component" value="Chromosome"/>
</dbReference>
<evidence type="ECO:0008006" key="3">
    <source>
        <dbReference type="Google" id="ProtNLM"/>
    </source>
</evidence>
<dbReference type="RefSeq" id="WP_341636881.1">
    <property type="nucleotide sequence ID" value="NZ_CP133006.1"/>
</dbReference>
<reference evidence="1 2" key="1">
    <citation type="journal article" date="2024" name="ISME J.">
        <title>Staphylococcus epidermidis bacteriocin A37 kills natural competitors with a unique mechanism of action.</title>
        <authorList>
            <person name="Puls J.S."/>
            <person name="Winnerling B."/>
            <person name="Power J.J."/>
            <person name="Kruger A.M."/>
            <person name="Brajtenbach D."/>
            <person name="Johnson M."/>
            <person name="Bilici K."/>
            <person name="Camus L."/>
            <person name="Fliesswasser T."/>
            <person name="Schneider T."/>
            <person name="Sahl H.G."/>
            <person name="Ghosal D."/>
            <person name="Kubitscheck U."/>
            <person name="Heilbronner S."/>
            <person name="Grein F."/>
        </authorList>
    </citation>
    <scope>NUCLEOTIDE SEQUENCE [LARGE SCALE GENOMIC DNA]</scope>
    <source>
        <strain evidence="1 2">SCK7</strain>
    </source>
</reference>